<dbReference type="EMBL" id="CM020619">
    <property type="protein sequence ID" value="KAK1863423.1"/>
    <property type="molecule type" value="Genomic_DNA"/>
</dbReference>
<keyword evidence="2" id="KW-1185">Reference proteome</keyword>
<sequence>MVLGTTVCGRQSRSSRGSSGGSSSGGSSSGSGSSRGRCSGSGGGGHDSGRAGLQVGGRAGGRRAGGLERGRAGFASLHAVHASSRRAAPPARQPVTRARGSWEAGAAPLTPPPLPEVD</sequence>
<comment type="caution">
    <text evidence="1">The sequence shown here is derived from an EMBL/GenBank/DDBJ whole genome shotgun (WGS) entry which is preliminary data.</text>
</comment>
<reference evidence="1" key="1">
    <citation type="submission" date="2019-11" db="EMBL/GenBank/DDBJ databases">
        <title>Nori genome reveals adaptations in red seaweeds to the harsh intertidal environment.</title>
        <authorList>
            <person name="Wang D."/>
            <person name="Mao Y."/>
        </authorList>
    </citation>
    <scope>NUCLEOTIDE SEQUENCE</scope>
    <source>
        <tissue evidence="1">Gametophyte</tissue>
    </source>
</reference>
<proteinExistence type="predicted"/>
<organism evidence="1 2">
    <name type="scientific">Pyropia yezoensis</name>
    <name type="common">Susabi-nori</name>
    <name type="synonym">Porphyra yezoensis</name>
    <dbReference type="NCBI Taxonomy" id="2788"/>
    <lineage>
        <taxon>Eukaryota</taxon>
        <taxon>Rhodophyta</taxon>
        <taxon>Bangiophyceae</taxon>
        <taxon>Bangiales</taxon>
        <taxon>Bangiaceae</taxon>
        <taxon>Pyropia</taxon>
    </lineage>
</organism>
<evidence type="ECO:0000313" key="1">
    <source>
        <dbReference type="EMBL" id="KAK1863423.1"/>
    </source>
</evidence>
<evidence type="ECO:0000313" key="2">
    <source>
        <dbReference type="Proteomes" id="UP000798662"/>
    </source>
</evidence>
<accession>A0ACC3C002</accession>
<gene>
    <name evidence="1" type="ORF">I4F81_005979</name>
</gene>
<name>A0ACC3C002_PYRYE</name>
<protein>
    <submittedName>
        <fullName evidence="1">Uncharacterized protein</fullName>
    </submittedName>
</protein>
<dbReference type="Proteomes" id="UP000798662">
    <property type="component" value="Chromosome 2"/>
</dbReference>